<evidence type="ECO:0000256" key="6">
    <source>
        <dbReference type="ARBA" id="ARBA00022737"/>
    </source>
</evidence>
<keyword evidence="17" id="KW-0175">Coiled coil</keyword>
<evidence type="ECO:0000256" key="3">
    <source>
        <dbReference type="ARBA" id="ARBA00007658"/>
    </source>
</evidence>
<feature type="coiled-coil region" evidence="17">
    <location>
        <begin position="344"/>
        <end position="382"/>
    </location>
</feature>
<dbReference type="Proteomes" id="UP000467700">
    <property type="component" value="Unassembled WGS sequence"/>
</dbReference>
<dbReference type="PANTHER" id="PTHR11742">
    <property type="entry name" value="MANNOSYL-OLIGOSACCHARIDE ALPHA-1,2-MANNOSIDASE-RELATED"/>
    <property type="match status" value="1"/>
</dbReference>
<keyword evidence="4 15" id="KW-0853">WD repeat</keyword>
<dbReference type="InterPro" id="IPR001382">
    <property type="entry name" value="Glyco_hydro_47"/>
</dbReference>
<evidence type="ECO:0000256" key="10">
    <source>
        <dbReference type="ARBA" id="ARBA00047669"/>
    </source>
</evidence>
<evidence type="ECO:0000256" key="14">
    <source>
        <dbReference type="PIRSR" id="PIRSR601382-3"/>
    </source>
</evidence>
<evidence type="ECO:0000256" key="15">
    <source>
        <dbReference type="PROSITE-ProRule" id="PRU00221"/>
    </source>
</evidence>
<dbReference type="InterPro" id="IPR012341">
    <property type="entry name" value="6hp_glycosidase-like_sf"/>
</dbReference>
<evidence type="ECO:0000313" key="20">
    <source>
        <dbReference type="Proteomes" id="UP000467700"/>
    </source>
</evidence>
<dbReference type="Gene3D" id="2.130.10.10">
    <property type="entry name" value="YVTN repeat-like/Quinoprotein amine dehydrogenase"/>
    <property type="match status" value="2"/>
</dbReference>
<dbReference type="SMART" id="SM00320">
    <property type="entry name" value="WD40"/>
    <property type="match status" value="7"/>
</dbReference>
<dbReference type="SUPFAM" id="SSF48225">
    <property type="entry name" value="Seven-hairpin glycosidases"/>
    <property type="match status" value="1"/>
</dbReference>
<comment type="similarity">
    <text evidence="3 16">Belongs to the glycosyl hydrolase 47 family.</text>
</comment>
<feature type="compositionally biased region" description="Basic and acidic residues" evidence="18">
    <location>
        <begin position="516"/>
        <end position="528"/>
    </location>
</feature>
<dbReference type="Pfam" id="PF00400">
    <property type="entry name" value="WD40"/>
    <property type="match status" value="4"/>
</dbReference>
<dbReference type="PROSITE" id="PS00678">
    <property type="entry name" value="WD_REPEATS_1"/>
    <property type="match status" value="1"/>
</dbReference>
<dbReference type="EC" id="3.2.1.-" evidence="16"/>
<dbReference type="GO" id="GO:0005975">
    <property type="term" value="P:carbohydrate metabolic process"/>
    <property type="evidence" value="ECO:0007669"/>
    <property type="project" value="InterPro"/>
</dbReference>
<evidence type="ECO:0000256" key="8">
    <source>
        <dbReference type="ARBA" id="ARBA00022837"/>
    </source>
</evidence>
<evidence type="ECO:0000256" key="11">
    <source>
        <dbReference type="ARBA" id="ARBA00048605"/>
    </source>
</evidence>
<evidence type="ECO:0000256" key="16">
    <source>
        <dbReference type="RuleBase" id="RU361193"/>
    </source>
</evidence>
<evidence type="ECO:0000256" key="12">
    <source>
        <dbReference type="PIRSR" id="PIRSR601382-1"/>
    </source>
</evidence>
<keyword evidence="8 13" id="KW-0106">Calcium</keyword>
<dbReference type="InterPro" id="IPR019775">
    <property type="entry name" value="WD40_repeat_CS"/>
</dbReference>
<keyword evidence="9 14" id="KW-1015">Disulfide bond</keyword>
<dbReference type="InterPro" id="IPR015943">
    <property type="entry name" value="WD40/YVTN_repeat-like_dom_sf"/>
</dbReference>
<feature type="repeat" description="WD" evidence="15">
    <location>
        <begin position="17"/>
        <end position="51"/>
    </location>
</feature>
<comment type="caution">
    <text evidence="19">The sequence shown here is derived from an EMBL/GenBank/DDBJ whole genome shotgun (WGS) entry which is preliminary data.</text>
</comment>
<feature type="active site" description="Proton donor" evidence="12">
    <location>
        <position position="681"/>
    </location>
</feature>
<keyword evidence="20" id="KW-1185">Reference proteome</keyword>
<feature type="repeat" description="WD" evidence="15">
    <location>
        <begin position="111"/>
        <end position="139"/>
    </location>
</feature>
<dbReference type="GO" id="GO:0036503">
    <property type="term" value="P:ERAD pathway"/>
    <property type="evidence" value="ECO:0007669"/>
    <property type="project" value="UniProtKB-ARBA"/>
</dbReference>
<dbReference type="PROSITE" id="PS50294">
    <property type="entry name" value="WD_REPEATS_REGION"/>
    <property type="match status" value="1"/>
</dbReference>
<accession>A0A8S0W6N3</accession>
<sequence length="1144" mass="127987">MATPTKTVQVPLHIYTWGGRTEVVKAFAFFPDGNRVVTAGHDDTSTRVWDLGNGQEDGGRLLGGHSAPTLSVAISKRSEITGGLDGKVLLWNTETRAVSRILHPGLPGIQILCVAFGPTTSPQLVASSGSDGVIRVWKLGPDEYSEPIKRLVIPNKPTVFSIAFAPGSPGVNHIAVASIDKKVRIYDVHSGIGELPLATFGAHTAYAPSLAWFPTGQQLACAGDKAVRIWDTRIREQEMSPRMLGGHSRLVKTVAVSPDGRFIASGSNDGTLRLWNAVTGVQIGSPIVHPASAGVDVVAFSPDGSVLLSIAKNAGYLWDMAYLEVEEGLQFVKRVTDDLVVSSAEQQREMRETFENELDEIRRTHEQELAGLRRELGRIKTQEEERFRAFQIAHNEIMKTQEEKFHALEKVLHDAKHAQEIQVGKEREAWEAEFKTVRSGLRGAVQGYEKGFKGLEEAQKTQEKELKELQGAHKRGEDTQEKQFQELKKGLQDLFALMPLALHFMTDTRSRKKSRKDPQKTQAVEREGNSASKPSSSSFSTTFVWLVGLIAVATYCYLNPKFVQDLLDDWIGFSEHYDGAPVIQQSYGERLPSDVARRDAVVAAFKHSWHAYEQNAMGADEYHPISQQGSNLTETGGIGYMIVDVIDTLQLMGLQEEYSRARRWVDEKLSFDRDDRFSTFETTIRVLGGLLSAYHLSGQDPLYLEKAIDLADRMLPAFDTPSGLPHPIINLAQRSGQEQEEFPGLVSVAEVATLQLEFRYLSHLTGKDEYWRAAEKVMEVVKRARLPHGLASVFMSVDEGHYITSVIRLGSRGDSFYEYLLKQYLQTNKSEFVYRDMYEDAMDAIHQYLIQESMGTKMTYTSELVPENGENEEISWRLTPKQDHLVCFLGGSLMLGATRTGALTSPVSIPPRPEELSDRGKRDWKTGVELIRTCMHTHDTATGLSPETIYFRVPSDGMDVLPNAPPDWYIKGAAVGEFPPYDARYMLRPETVESLFIAYRLTGDDVYRDHGWRIFQAIEKHCHVESGGYATVVNVDENPARLEDKMETFFLSETLKYLYLLFDGSDTIPLNQYVFNTEVRGLHVVFQRAEAYEGAGPSSAHLPVNHPDRIYVVRPLMSEANVTFIYTKSPKGSLMSGRMHHNSI</sequence>
<dbReference type="AlphaFoldDB" id="A0A8S0W6N3"/>
<evidence type="ECO:0000256" key="5">
    <source>
        <dbReference type="ARBA" id="ARBA00022723"/>
    </source>
</evidence>
<feature type="active site" evidence="12">
    <location>
        <position position="990"/>
    </location>
</feature>
<dbReference type="Gene3D" id="1.50.10.10">
    <property type="match status" value="1"/>
</dbReference>
<comment type="pathway">
    <text evidence="2">Protein modification; protein glycosylation.</text>
</comment>
<evidence type="ECO:0000256" key="18">
    <source>
        <dbReference type="SAM" id="MobiDB-lite"/>
    </source>
</evidence>
<name>A0A8S0W6N3_CYCAE</name>
<feature type="active site" evidence="12">
    <location>
        <position position="814"/>
    </location>
</feature>
<protein>
    <recommendedName>
        <fullName evidence="16">alpha-1,2-Mannosidase</fullName>
        <ecNumber evidence="16">3.2.1.-</ecNumber>
    </recommendedName>
</protein>
<dbReference type="Pfam" id="PF01532">
    <property type="entry name" value="Glyco_hydro_47"/>
    <property type="match status" value="1"/>
</dbReference>
<evidence type="ECO:0000256" key="9">
    <source>
        <dbReference type="ARBA" id="ARBA00023157"/>
    </source>
</evidence>
<dbReference type="GO" id="GO:0005783">
    <property type="term" value="C:endoplasmic reticulum"/>
    <property type="evidence" value="ECO:0007669"/>
    <property type="project" value="TreeGrafter"/>
</dbReference>
<gene>
    <name evidence="19" type="ORF">AAE3_LOCUS6961</name>
</gene>
<dbReference type="InterPro" id="IPR036322">
    <property type="entry name" value="WD40_repeat_dom_sf"/>
</dbReference>
<keyword evidence="6" id="KW-0677">Repeat</keyword>
<dbReference type="GO" id="GO:0005509">
    <property type="term" value="F:calcium ion binding"/>
    <property type="evidence" value="ECO:0007669"/>
    <property type="project" value="InterPro"/>
</dbReference>
<dbReference type="InterPro" id="IPR036026">
    <property type="entry name" value="Seven-hairpin_glycosidases"/>
</dbReference>
<feature type="active site" description="Proton donor" evidence="12">
    <location>
        <position position="947"/>
    </location>
</feature>
<dbReference type="InterPro" id="IPR050749">
    <property type="entry name" value="Glycosyl_Hydrolase_47"/>
</dbReference>
<dbReference type="GO" id="GO:0004571">
    <property type="term" value="F:mannosyl-oligosaccharide 1,2-alpha-mannosidase activity"/>
    <property type="evidence" value="ECO:0007669"/>
    <property type="project" value="UniProtKB-EC"/>
</dbReference>
<comment type="cofactor">
    <cofactor evidence="1 13">
        <name>Ca(2+)</name>
        <dbReference type="ChEBI" id="CHEBI:29108"/>
    </cofactor>
</comment>
<feature type="repeat" description="WD" evidence="15">
    <location>
        <begin position="244"/>
        <end position="285"/>
    </location>
</feature>
<evidence type="ECO:0000256" key="2">
    <source>
        <dbReference type="ARBA" id="ARBA00004922"/>
    </source>
</evidence>
<evidence type="ECO:0000256" key="1">
    <source>
        <dbReference type="ARBA" id="ARBA00001913"/>
    </source>
</evidence>
<dbReference type="PROSITE" id="PS50082">
    <property type="entry name" value="WD_REPEATS_2"/>
    <property type="match status" value="4"/>
</dbReference>
<dbReference type="InterPro" id="IPR001680">
    <property type="entry name" value="WD40_rpt"/>
</dbReference>
<evidence type="ECO:0000313" key="19">
    <source>
        <dbReference type="EMBL" id="CAA7264898.1"/>
    </source>
</evidence>
<feature type="disulfide bond" evidence="14">
    <location>
        <begin position="887"/>
        <end position="934"/>
    </location>
</feature>
<feature type="repeat" description="WD" evidence="15">
    <location>
        <begin position="62"/>
        <end position="101"/>
    </location>
</feature>
<organism evidence="19 20">
    <name type="scientific">Cyclocybe aegerita</name>
    <name type="common">Black poplar mushroom</name>
    <name type="synonym">Agrocybe aegerita</name>
    <dbReference type="NCBI Taxonomy" id="1973307"/>
    <lineage>
        <taxon>Eukaryota</taxon>
        <taxon>Fungi</taxon>
        <taxon>Dikarya</taxon>
        <taxon>Basidiomycota</taxon>
        <taxon>Agaricomycotina</taxon>
        <taxon>Agaricomycetes</taxon>
        <taxon>Agaricomycetidae</taxon>
        <taxon>Agaricales</taxon>
        <taxon>Agaricineae</taxon>
        <taxon>Bolbitiaceae</taxon>
        <taxon>Cyclocybe</taxon>
    </lineage>
</organism>
<dbReference type="GO" id="GO:0016020">
    <property type="term" value="C:membrane"/>
    <property type="evidence" value="ECO:0007669"/>
    <property type="project" value="InterPro"/>
</dbReference>
<dbReference type="PANTHER" id="PTHR11742:SF55">
    <property type="entry name" value="ENDOPLASMIC RETICULUM MANNOSYL-OLIGOSACCHARIDE 1,2-ALPHA-MANNOSIDASE"/>
    <property type="match status" value="1"/>
</dbReference>
<evidence type="ECO:0000256" key="4">
    <source>
        <dbReference type="ARBA" id="ARBA00022574"/>
    </source>
</evidence>
<dbReference type="CDD" id="cd00200">
    <property type="entry name" value="WD40"/>
    <property type="match status" value="1"/>
</dbReference>
<feature type="region of interest" description="Disordered" evidence="18">
    <location>
        <begin position="507"/>
        <end position="538"/>
    </location>
</feature>
<reference evidence="19 20" key="1">
    <citation type="submission" date="2020-01" db="EMBL/GenBank/DDBJ databases">
        <authorList>
            <person name="Gupta K D."/>
        </authorList>
    </citation>
    <scope>NUCLEOTIDE SEQUENCE [LARGE SCALE GENOMIC DNA]</scope>
</reference>
<evidence type="ECO:0000256" key="17">
    <source>
        <dbReference type="SAM" id="Coils"/>
    </source>
</evidence>
<keyword evidence="7 16" id="KW-0378">Hydrolase</keyword>
<keyword evidence="5 13" id="KW-0479">Metal-binding</keyword>
<proteinExistence type="inferred from homology"/>
<dbReference type="SUPFAM" id="SSF50978">
    <property type="entry name" value="WD40 repeat-like"/>
    <property type="match status" value="1"/>
</dbReference>
<feature type="binding site" evidence="13">
    <location>
        <position position="1077"/>
    </location>
    <ligand>
        <name>Ca(2+)</name>
        <dbReference type="ChEBI" id="CHEBI:29108"/>
    </ligand>
</feature>
<comment type="catalytic activity">
    <reaction evidence="10">
        <text>N(4)-(alpha-D-Man-(1-&gt;2)-alpha-D-Man-(1-&gt;2)-alpha-D-Man-(1-&gt;3)-[alpha-D-Man-(1-&gt;3)-[alpha-D-Man-(1-&gt;2)-alpha-D-Man-(1-&gt;6)]-alpha-D-Man-(1-&gt;6)]-beta-D-Man-(1-&gt;4)-beta-D-GlcNAc-(1-&gt;4)-beta-D-GlcNAc)-L-asparaginyl-[protein] (N-glucan mannose isomer 8A1,2,3B1,3) + 3 H2O = N(4)-(alpha-D-Man-(1-&gt;3)-[alpha-D-Man-(1-&gt;3)-[alpha-D-Man-(1-&gt;6)]-alpha-D-Man-(1-&gt;6)]-beta-D-Man-(1-&gt;4)-beta-D-GlcNAc-(1-&gt;4)-beta-D-GlcNAc)-L-asparaginyl-[protein] (N-glucan mannose isomer 5A1,2) + 3 beta-D-mannose</text>
        <dbReference type="Rhea" id="RHEA:56028"/>
        <dbReference type="Rhea" id="RHEA-COMP:14358"/>
        <dbReference type="Rhea" id="RHEA-COMP:14367"/>
        <dbReference type="ChEBI" id="CHEBI:15377"/>
        <dbReference type="ChEBI" id="CHEBI:28563"/>
        <dbReference type="ChEBI" id="CHEBI:59087"/>
        <dbReference type="ChEBI" id="CHEBI:60628"/>
        <dbReference type="EC" id="3.2.1.113"/>
    </reaction>
</comment>
<evidence type="ECO:0000256" key="13">
    <source>
        <dbReference type="PIRSR" id="PIRSR601382-2"/>
    </source>
</evidence>
<evidence type="ECO:0000256" key="7">
    <source>
        <dbReference type="ARBA" id="ARBA00022801"/>
    </source>
</evidence>
<dbReference type="OrthoDB" id="8118055at2759"/>
<comment type="catalytic activity">
    <reaction evidence="11">
        <text>N(4)-(alpha-D-Man-(1-&gt;2)-alpha-D-Man-(1-&gt;2)-alpha-D-Man-(1-&gt;3)-[alpha-D-Man-(1-&gt;2)-alpha-D-Man-(1-&gt;3)-[alpha-D-Man-(1-&gt;2)-alpha-D-Man-(1-&gt;6)]-alpha-D-Man-(1-&gt;6)]-beta-D-Man-(1-&gt;4)-beta-D-GlcNAc-(1-&gt;4)-beta-D-GlcNAc)-L-asparaginyl-[protein] (N-glucan mannose isomer 9A1,2,3B1,2,3) + 4 H2O = N(4)-(alpha-D-Man-(1-&gt;3)-[alpha-D-Man-(1-&gt;3)-[alpha-D-Man-(1-&gt;6)]-alpha-D-Man-(1-&gt;6)]-beta-D-Man-(1-&gt;4)-beta-D-GlcNAc-(1-&gt;4)-beta-D-GlcNAc)-L-asparaginyl-[protein] (N-glucan mannose isomer 5A1,2) + 4 beta-D-mannose</text>
        <dbReference type="Rhea" id="RHEA:56008"/>
        <dbReference type="Rhea" id="RHEA-COMP:14356"/>
        <dbReference type="Rhea" id="RHEA-COMP:14367"/>
        <dbReference type="ChEBI" id="CHEBI:15377"/>
        <dbReference type="ChEBI" id="CHEBI:28563"/>
        <dbReference type="ChEBI" id="CHEBI:59087"/>
        <dbReference type="ChEBI" id="CHEBI:139493"/>
        <dbReference type="EC" id="3.2.1.113"/>
    </reaction>
</comment>
<keyword evidence="16" id="KW-0326">Glycosidase</keyword>
<dbReference type="PRINTS" id="PR00747">
    <property type="entry name" value="GLYHDRLASE47"/>
</dbReference>
<dbReference type="EMBL" id="CACVBS010000046">
    <property type="protein sequence ID" value="CAA7264898.1"/>
    <property type="molecule type" value="Genomic_DNA"/>
</dbReference>